<dbReference type="PRINTS" id="PR00080">
    <property type="entry name" value="SDRFAMILY"/>
</dbReference>
<dbReference type="Proteomes" id="UP001501343">
    <property type="component" value="Unassembled WGS sequence"/>
</dbReference>
<reference evidence="3" key="1">
    <citation type="journal article" date="2019" name="Int. J. Syst. Evol. Microbiol.">
        <title>The Global Catalogue of Microorganisms (GCM) 10K type strain sequencing project: providing services to taxonomists for standard genome sequencing and annotation.</title>
        <authorList>
            <consortium name="The Broad Institute Genomics Platform"/>
            <consortium name="The Broad Institute Genome Sequencing Center for Infectious Disease"/>
            <person name="Wu L."/>
            <person name="Ma J."/>
        </authorList>
    </citation>
    <scope>NUCLEOTIDE SEQUENCE [LARGE SCALE GENOMIC DNA]</scope>
    <source>
        <strain evidence="3">JCM 14900</strain>
    </source>
</reference>
<sequence>MAIVTGAGAGLGLGMTVRLLDEGAHVVAGDLDTSRLDRLRHPNLISLPGDVTDPTTADALVSAALDIGTGRIDALFNNAGIALFAPAEELENAQWDRVIAVNLSACWYVASAVGRVMIAQRGGAILNTASGAGLAAVTDGLAYVASKHGVVGLTRSLAVDWGRYGIRVNALAPGFTSTGMTESFREQAPDLYAARASRVPLGGRAGTIDEQVAMALFLNSDEASYTTGLIAVVDGGTHALSAGYSPRPPVAL</sequence>
<organism evidence="2 3">
    <name type="scientific">Microbacterium aoyamense</name>
    <dbReference type="NCBI Taxonomy" id="344166"/>
    <lineage>
        <taxon>Bacteria</taxon>
        <taxon>Bacillati</taxon>
        <taxon>Actinomycetota</taxon>
        <taxon>Actinomycetes</taxon>
        <taxon>Micrococcales</taxon>
        <taxon>Microbacteriaceae</taxon>
        <taxon>Microbacterium</taxon>
    </lineage>
</organism>
<dbReference type="PROSITE" id="PS00061">
    <property type="entry name" value="ADH_SHORT"/>
    <property type="match status" value="1"/>
</dbReference>
<comment type="caution">
    <text evidence="2">The sequence shown here is derived from an EMBL/GenBank/DDBJ whole genome shotgun (WGS) entry which is preliminary data.</text>
</comment>
<dbReference type="PRINTS" id="PR00081">
    <property type="entry name" value="GDHRDH"/>
</dbReference>
<evidence type="ECO:0000256" key="1">
    <source>
        <dbReference type="ARBA" id="ARBA00006484"/>
    </source>
</evidence>
<protein>
    <submittedName>
        <fullName evidence="2">Glucose 1-dehydrogenase</fullName>
    </submittedName>
</protein>
<proteinExistence type="inferred from homology"/>
<evidence type="ECO:0000313" key="2">
    <source>
        <dbReference type="EMBL" id="GAA1931001.1"/>
    </source>
</evidence>
<dbReference type="EMBL" id="BAAAOF010000004">
    <property type="protein sequence ID" value="GAA1931001.1"/>
    <property type="molecule type" value="Genomic_DNA"/>
</dbReference>
<evidence type="ECO:0000313" key="3">
    <source>
        <dbReference type="Proteomes" id="UP001501343"/>
    </source>
</evidence>
<dbReference type="Gene3D" id="3.40.50.720">
    <property type="entry name" value="NAD(P)-binding Rossmann-like Domain"/>
    <property type="match status" value="1"/>
</dbReference>
<name>A0ABP5B4X0_9MICO</name>
<dbReference type="CDD" id="cd05233">
    <property type="entry name" value="SDR_c"/>
    <property type="match status" value="1"/>
</dbReference>
<dbReference type="SUPFAM" id="SSF51735">
    <property type="entry name" value="NAD(P)-binding Rossmann-fold domains"/>
    <property type="match status" value="1"/>
</dbReference>
<dbReference type="Pfam" id="PF13561">
    <property type="entry name" value="adh_short_C2"/>
    <property type="match status" value="1"/>
</dbReference>
<dbReference type="PANTHER" id="PTHR42760">
    <property type="entry name" value="SHORT-CHAIN DEHYDROGENASES/REDUCTASES FAMILY MEMBER"/>
    <property type="match status" value="1"/>
</dbReference>
<dbReference type="RefSeq" id="WP_248148056.1">
    <property type="nucleotide sequence ID" value="NZ_BAAAOF010000004.1"/>
</dbReference>
<dbReference type="InterPro" id="IPR036291">
    <property type="entry name" value="NAD(P)-bd_dom_sf"/>
</dbReference>
<gene>
    <name evidence="2" type="ORF">GCM10009775_23970</name>
</gene>
<keyword evidence="3" id="KW-1185">Reference proteome</keyword>
<dbReference type="InterPro" id="IPR002347">
    <property type="entry name" value="SDR_fam"/>
</dbReference>
<dbReference type="InterPro" id="IPR020904">
    <property type="entry name" value="Sc_DH/Rdtase_CS"/>
</dbReference>
<comment type="similarity">
    <text evidence="1">Belongs to the short-chain dehydrogenases/reductases (SDR) family.</text>
</comment>
<accession>A0ABP5B4X0</accession>